<dbReference type="EMBL" id="CP039393">
    <property type="protein sequence ID" value="QCD35555.1"/>
    <property type="molecule type" value="Genomic_DNA"/>
</dbReference>
<gene>
    <name evidence="1" type="ORF">E7746_06445</name>
</gene>
<reference evidence="1 2" key="1">
    <citation type="submission" date="2019-02" db="EMBL/GenBank/DDBJ databases">
        <title>Isolation and identification of novel species under the genus Muribaculum.</title>
        <authorList>
            <person name="Miyake S."/>
            <person name="Ding Y."/>
            <person name="Low A."/>
            <person name="Soh M."/>
            <person name="Seedorf H."/>
        </authorList>
    </citation>
    <scope>NUCLEOTIDE SEQUENCE [LARGE SCALE GENOMIC DNA]</scope>
    <source>
        <strain evidence="1 2">TLL-A4</strain>
    </source>
</reference>
<organism evidence="1 2">
    <name type="scientific">Muribaculum gordoncarteri</name>
    <dbReference type="NCBI Taxonomy" id="2530390"/>
    <lineage>
        <taxon>Bacteria</taxon>
        <taxon>Pseudomonadati</taxon>
        <taxon>Bacteroidota</taxon>
        <taxon>Bacteroidia</taxon>
        <taxon>Bacteroidales</taxon>
        <taxon>Muribaculaceae</taxon>
        <taxon>Muribaculum</taxon>
    </lineage>
</organism>
<dbReference type="KEGG" id="mgod:E7746_06445"/>
<keyword evidence="2" id="KW-1185">Reference proteome</keyword>
<sequence length="315" mass="35354">MARGKQTCKILKEIRRQIAEANGIEFVTSECRYKGDCLGTCPKCESEVRYLEQQLRARSLAGKAVALAGISAASIAMLMPMTSEAQNVQEPQNILKGNIPAMTDTITVKGIVLSGDTLPDGTISKEPLIGATISNRRTALGAISDLDGHFGLPVCIGDTLKVEYVGYEPQTIVVTENMRTVEITLTPDYNALPGEFVFGGAISVKREENHYLDLNVKDEYGNLMERDKLDISRIWIDEDGEEDYEYLSPEYLDEKHSCRIYWDYDYGLQDEDGKPLKEATLRIEAEGYDDPVTIKVKYPKRNAKKTIKFKHRKQK</sequence>
<evidence type="ECO:0000313" key="1">
    <source>
        <dbReference type="EMBL" id="QCD35555.1"/>
    </source>
</evidence>
<name>A0A4P7VNQ4_9BACT</name>
<dbReference type="OrthoDB" id="1096764at2"/>
<dbReference type="RefSeq" id="WP_136410223.1">
    <property type="nucleotide sequence ID" value="NZ_CP039393.1"/>
</dbReference>
<dbReference type="SUPFAM" id="SSF49464">
    <property type="entry name" value="Carboxypeptidase regulatory domain-like"/>
    <property type="match status" value="1"/>
</dbReference>
<dbReference type="Proteomes" id="UP000297031">
    <property type="component" value="Chromosome"/>
</dbReference>
<evidence type="ECO:0000313" key="2">
    <source>
        <dbReference type="Proteomes" id="UP000297031"/>
    </source>
</evidence>
<dbReference type="AlphaFoldDB" id="A0A4P7VNQ4"/>
<dbReference type="Pfam" id="PF13715">
    <property type="entry name" value="CarbopepD_reg_2"/>
    <property type="match status" value="1"/>
</dbReference>
<evidence type="ECO:0008006" key="3">
    <source>
        <dbReference type="Google" id="ProtNLM"/>
    </source>
</evidence>
<accession>A0A4P7VNQ4</accession>
<protein>
    <recommendedName>
        <fullName evidence="3">TonB-dependent receptor SusC</fullName>
    </recommendedName>
</protein>
<proteinExistence type="predicted"/>
<dbReference type="InterPro" id="IPR008969">
    <property type="entry name" value="CarboxyPept-like_regulatory"/>
</dbReference>